<dbReference type="EMBL" id="NOWT01000013">
    <property type="protein sequence ID" value="OYD83551.1"/>
    <property type="molecule type" value="Genomic_DNA"/>
</dbReference>
<dbReference type="SUPFAM" id="SSF55298">
    <property type="entry name" value="YjgF-like"/>
    <property type="match status" value="1"/>
</dbReference>
<dbReference type="RefSeq" id="WP_094304169.1">
    <property type="nucleotide sequence ID" value="NZ_NOWT01000013.1"/>
</dbReference>
<dbReference type="Proteomes" id="UP000215367">
    <property type="component" value="Unassembled WGS sequence"/>
</dbReference>
<dbReference type="InterPro" id="IPR035959">
    <property type="entry name" value="RutC-like_sf"/>
</dbReference>
<organism evidence="1 2">
    <name type="scientific">Azospirillum brasilense</name>
    <dbReference type="NCBI Taxonomy" id="192"/>
    <lineage>
        <taxon>Bacteria</taxon>
        <taxon>Pseudomonadati</taxon>
        <taxon>Pseudomonadota</taxon>
        <taxon>Alphaproteobacteria</taxon>
        <taxon>Rhodospirillales</taxon>
        <taxon>Azospirillaceae</taxon>
        <taxon>Azospirillum</taxon>
    </lineage>
</organism>
<comment type="caution">
    <text evidence="1">The sequence shown here is derived from an EMBL/GenBank/DDBJ whole genome shotgun (WGS) entry which is preliminary data.</text>
</comment>
<gene>
    <name evidence="1" type="ORF">CHT98_15245</name>
</gene>
<dbReference type="InterPro" id="IPR006175">
    <property type="entry name" value="YjgF/YER057c/UK114"/>
</dbReference>
<evidence type="ECO:0008006" key="3">
    <source>
        <dbReference type="Google" id="ProtNLM"/>
    </source>
</evidence>
<protein>
    <recommendedName>
        <fullName evidence="3">Enamine deaminase RidA (YjgF/YER057c/UK114 family)</fullName>
    </recommendedName>
</protein>
<dbReference type="PANTHER" id="PTHR43857">
    <property type="entry name" value="BLR7761 PROTEIN"/>
    <property type="match status" value="1"/>
</dbReference>
<evidence type="ECO:0000313" key="1">
    <source>
        <dbReference type="EMBL" id="OYD83551.1"/>
    </source>
</evidence>
<geneLocation type="plasmid" evidence="1">
    <name>unnamed</name>
</geneLocation>
<dbReference type="AlphaFoldDB" id="A0A235HCL5"/>
<dbReference type="Pfam" id="PF01042">
    <property type="entry name" value="Ribonuc_L-PSP"/>
    <property type="match status" value="1"/>
</dbReference>
<evidence type="ECO:0000313" key="2">
    <source>
        <dbReference type="Proteomes" id="UP000215367"/>
    </source>
</evidence>
<accession>A0A235HCL5</accession>
<dbReference type="PANTHER" id="PTHR43857:SF1">
    <property type="entry name" value="YJGH FAMILY PROTEIN"/>
    <property type="match status" value="1"/>
</dbReference>
<sequence>MNSGGSEAEGVAGGWRGDGARTLVAGTMAGAAGVPERRWVFVSGTSGFDAERRTMAGDVEEQARQTLRNIRRTLRRSQADLSDVVRMRVFLADAADFPRVQPILAEEFRDRPPIGTTMVCPLADPRMRIEIEVTARC</sequence>
<reference evidence="1 2" key="1">
    <citation type="submission" date="2017-07" db="EMBL/GenBank/DDBJ databases">
        <title>Whole genome sequence of Azospirillum brasilense 2A1, a potential biofertilizer strain.</title>
        <authorList>
            <person name="Fontana C.A."/>
            <person name="Toffoli L.M."/>
            <person name="Salazar S.M."/>
            <person name="Puglisi E."/>
            <person name="Pedraza R."/>
            <person name="Bassi D."/>
            <person name="Cocconcelli P.S."/>
        </authorList>
    </citation>
    <scope>NUCLEOTIDE SEQUENCE [LARGE SCALE GENOMIC DNA]</scope>
    <source>
        <strain evidence="1 2">2A1</strain>
        <plasmid evidence="1">unnamed</plasmid>
    </source>
</reference>
<dbReference type="Gene3D" id="3.30.1330.40">
    <property type="entry name" value="RutC-like"/>
    <property type="match status" value="1"/>
</dbReference>
<name>A0A235HCL5_AZOBR</name>
<proteinExistence type="predicted"/>
<keyword evidence="1" id="KW-0614">Plasmid</keyword>